<dbReference type="EMBL" id="JAMYWD010000012">
    <property type="protein sequence ID" value="KAJ4953607.1"/>
    <property type="molecule type" value="Genomic_DNA"/>
</dbReference>
<reference evidence="2" key="1">
    <citation type="journal article" date="2023" name="Plant J.">
        <title>The genome of the king protea, Protea cynaroides.</title>
        <authorList>
            <person name="Chang J."/>
            <person name="Duong T.A."/>
            <person name="Schoeman C."/>
            <person name="Ma X."/>
            <person name="Roodt D."/>
            <person name="Barker N."/>
            <person name="Li Z."/>
            <person name="Van de Peer Y."/>
            <person name="Mizrachi E."/>
        </authorList>
    </citation>
    <scope>NUCLEOTIDE SEQUENCE</scope>
    <source>
        <tissue evidence="2">Young leaves</tissue>
    </source>
</reference>
<evidence type="ECO:0000313" key="3">
    <source>
        <dbReference type="Proteomes" id="UP001141806"/>
    </source>
</evidence>
<gene>
    <name evidence="2" type="ORF">NE237_030439</name>
</gene>
<dbReference type="Proteomes" id="UP001141806">
    <property type="component" value="Unassembled WGS sequence"/>
</dbReference>
<dbReference type="PANTHER" id="PTHR33871">
    <property type="entry name" value="OS05G0503100 PROTEIN-RELATED"/>
    <property type="match status" value="1"/>
</dbReference>
<evidence type="ECO:0000313" key="2">
    <source>
        <dbReference type="EMBL" id="KAJ4953607.1"/>
    </source>
</evidence>
<sequence>MGACISKCRPSRRSTHKHKEESLLVQDKLVISQASATPDIPLPNKQSTSLLSSPSDSCTSNITSTTTCSTSTLSSLSSTCSSLSLVSKDGSVDTGFWPPRTAAVPTGSFSNEFLWTHLKENPQLIPHGLDDAPKFPTQKLDSSSKSAVQPSQAAGRNGVPQQKRGRDRSPNLARQKSSRKEVERTQSSISSLPRRNLGSPSPSGSFNGDPCRGIRINSPKRCNSVRRSCDRDVGLKNNAVKSISSSAMKENLQHRNLLNKVSRDGSQLVSKRETCTHHIQDGIDQNSVEAMVYNRDNNPLPIDDINNPLISLDCFIFL</sequence>
<dbReference type="PANTHER" id="PTHR33871:SF18">
    <property type="entry name" value="F24J8.12 PROTEIN"/>
    <property type="match status" value="1"/>
</dbReference>
<feature type="compositionally biased region" description="Low complexity" evidence="1">
    <location>
        <begin position="47"/>
        <end position="59"/>
    </location>
</feature>
<feature type="region of interest" description="Disordered" evidence="1">
    <location>
        <begin position="35"/>
        <end position="59"/>
    </location>
</feature>
<feature type="region of interest" description="Disordered" evidence="1">
    <location>
        <begin position="1"/>
        <end position="21"/>
    </location>
</feature>
<proteinExistence type="predicted"/>
<feature type="compositionally biased region" description="Polar residues" evidence="1">
    <location>
        <begin position="185"/>
        <end position="206"/>
    </location>
</feature>
<dbReference type="AlphaFoldDB" id="A0A9Q0GX82"/>
<feature type="compositionally biased region" description="Polar residues" evidence="1">
    <location>
        <begin position="139"/>
        <end position="154"/>
    </location>
</feature>
<evidence type="ECO:0000256" key="1">
    <source>
        <dbReference type="SAM" id="MobiDB-lite"/>
    </source>
</evidence>
<dbReference type="OrthoDB" id="1745046at2759"/>
<name>A0A9Q0GX82_9MAGN</name>
<comment type="caution">
    <text evidence="2">The sequence shown here is derived from an EMBL/GenBank/DDBJ whole genome shotgun (WGS) entry which is preliminary data.</text>
</comment>
<feature type="region of interest" description="Disordered" evidence="1">
    <location>
        <begin position="125"/>
        <end position="217"/>
    </location>
</feature>
<keyword evidence="3" id="KW-1185">Reference proteome</keyword>
<organism evidence="2 3">
    <name type="scientific">Protea cynaroides</name>
    <dbReference type="NCBI Taxonomy" id="273540"/>
    <lineage>
        <taxon>Eukaryota</taxon>
        <taxon>Viridiplantae</taxon>
        <taxon>Streptophyta</taxon>
        <taxon>Embryophyta</taxon>
        <taxon>Tracheophyta</taxon>
        <taxon>Spermatophyta</taxon>
        <taxon>Magnoliopsida</taxon>
        <taxon>Proteales</taxon>
        <taxon>Proteaceae</taxon>
        <taxon>Protea</taxon>
    </lineage>
</organism>
<accession>A0A9Q0GX82</accession>
<protein>
    <submittedName>
        <fullName evidence="2">Uncharacterized protein</fullName>
    </submittedName>
</protein>